<dbReference type="PANTHER" id="PTHR43248">
    <property type="entry name" value="2-SUCCINYL-6-HYDROXY-2,4-CYCLOHEXADIENE-1-CARBOXYLATE SYNTHASE"/>
    <property type="match status" value="1"/>
</dbReference>
<feature type="signal peptide" evidence="3">
    <location>
        <begin position="1"/>
        <end position="21"/>
    </location>
</feature>
<dbReference type="AlphaFoldDB" id="A0A1D9DXZ6"/>
<dbReference type="OrthoDB" id="3252468at2"/>
<dbReference type="InterPro" id="IPR029058">
    <property type="entry name" value="AB_hydrolase_fold"/>
</dbReference>
<dbReference type="Proteomes" id="UP000243784">
    <property type="component" value="Chromosome"/>
</dbReference>
<gene>
    <name evidence="5" type="ORF">A4Z71_01355</name>
</gene>
<dbReference type="EMBL" id="CP015208">
    <property type="protein sequence ID" value="AOY55684.1"/>
    <property type="molecule type" value="Genomic_DNA"/>
</dbReference>
<keyword evidence="6" id="KW-1185">Reference proteome</keyword>
<evidence type="ECO:0000313" key="5">
    <source>
        <dbReference type="EMBL" id="AOY55684.1"/>
    </source>
</evidence>
<protein>
    <recommendedName>
        <fullName evidence="4">AB hydrolase-1 domain-containing protein</fullName>
    </recommendedName>
</protein>
<organism evidence="5 6">
    <name type="scientific">Candidatus Rhodoluna planktonica</name>
    <dbReference type="NCBI Taxonomy" id="535712"/>
    <lineage>
        <taxon>Bacteria</taxon>
        <taxon>Bacillati</taxon>
        <taxon>Actinomycetota</taxon>
        <taxon>Actinomycetes</taxon>
        <taxon>Micrococcales</taxon>
        <taxon>Microbacteriaceae</taxon>
        <taxon>Luna cluster</taxon>
        <taxon>Luna-1 subcluster</taxon>
        <taxon>Rhodoluna</taxon>
    </lineage>
</organism>
<feature type="chain" id="PRO_5038794943" description="AB hydrolase-1 domain-containing protein" evidence="3">
    <location>
        <begin position="22"/>
        <end position="521"/>
    </location>
</feature>
<comment type="similarity">
    <text evidence="1">Belongs to the peptidase S33 family.</text>
</comment>
<dbReference type="PANTHER" id="PTHR43248:SF25">
    <property type="entry name" value="AB HYDROLASE-1 DOMAIN-CONTAINING PROTEIN-RELATED"/>
    <property type="match status" value="1"/>
</dbReference>
<dbReference type="Pfam" id="PF00561">
    <property type="entry name" value="Abhydrolase_1"/>
    <property type="match status" value="1"/>
</dbReference>
<evidence type="ECO:0000256" key="1">
    <source>
        <dbReference type="ARBA" id="ARBA00010088"/>
    </source>
</evidence>
<evidence type="ECO:0000259" key="4">
    <source>
        <dbReference type="Pfam" id="PF00561"/>
    </source>
</evidence>
<dbReference type="GO" id="GO:0016787">
    <property type="term" value="F:hydrolase activity"/>
    <property type="evidence" value="ECO:0007669"/>
    <property type="project" value="UniProtKB-KW"/>
</dbReference>
<sequence>MASRFLKTISTAISISIGLTACVVPSVNGATELPQPLPTPAVATELASFYSQTIDWQLCPDPDALQDLQVYCGSFETPADWDSPEDGSLRLAAALVPAKASNPIGSIIFNPGGPGSAAVDWLVGSPDYVGTEELRTNFNIATIDPRGVGQSEPKIDCLTDQETDDYLYGQSNFAIGTPEERADSRKSLGFFAQSCLEHTGPNLEFVDTVSAAKDLDLFRSLIGDEKINYLGFSYGTMLGVTYADLYPQRVGRMVLDGAINPKRTDSQQQLGQVTGFDQALRSYLADCLAGQDCPFSGTVDQAMSRIAKFLRGLETKPLPTDDGRQLTVWSAVTGLIMPLYGKDWWPSLSEAFFAAFEGNGSVLIGLADLYNDRESGKTPKYSSNILEANIAISCLDARSPADDEAMAKQNEAVLAASKVFGRYWLDGALTCEQWPFPLRAHQGDYRADGAETILVVGTTRDPATPYQQAVELAKLISNARLLTFEGDGHTAYGRTSDCVDSHVDDFFIRDMVPTEDLTCQN</sequence>
<dbReference type="InterPro" id="IPR000073">
    <property type="entry name" value="AB_hydrolase_1"/>
</dbReference>
<dbReference type="PROSITE" id="PS51257">
    <property type="entry name" value="PROKAR_LIPOPROTEIN"/>
    <property type="match status" value="1"/>
</dbReference>
<dbReference type="InterPro" id="IPR051601">
    <property type="entry name" value="Serine_prot/Carboxylest_S33"/>
</dbReference>
<dbReference type="RefSeq" id="WP_070954195.1">
    <property type="nucleotide sequence ID" value="NZ_CP015208.1"/>
</dbReference>
<keyword evidence="2" id="KW-0378">Hydrolase</keyword>
<dbReference type="SUPFAM" id="SSF53474">
    <property type="entry name" value="alpha/beta-Hydrolases"/>
    <property type="match status" value="1"/>
</dbReference>
<name>A0A1D9DXZ6_9MICO</name>
<accession>A0A1D9DXZ6</accession>
<dbReference type="STRING" id="535712.A4Z71_01355"/>
<proteinExistence type="inferred from homology"/>
<evidence type="ECO:0000256" key="2">
    <source>
        <dbReference type="ARBA" id="ARBA00022801"/>
    </source>
</evidence>
<keyword evidence="3" id="KW-0732">Signal</keyword>
<dbReference type="KEGG" id="rpla:A4Z71_01355"/>
<dbReference type="Gene3D" id="3.40.50.1820">
    <property type="entry name" value="alpha/beta hydrolase"/>
    <property type="match status" value="1"/>
</dbReference>
<evidence type="ECO:0000256" key="3">
    <source>
        <dbReference type="SAM" id="SignalP"/>
    </source>
</evidence>
<feature type="domain" description="AB hydrolase-1" evidence="4">
    <location>
        <begin position="107"/>
        <end position="492"/>
    </location>
</feature>
<reference evidence="5 6" key="1">
    <citation type="journal article" date="2016" name="Biochim. Biophys. Acta">
        <title>Photochemical characterization of actinorhodopsin and its functional existence in the natural host.</title>
        <authorList>
            <person name="Nakamura S."/>
            <person name="Kikukawa T."/>
            <person name="Tamogami J."/>
            <person name="Kamiya M."/>
            <person name="Aizawa T."/>
            <person name="Hahn M.W."/>
            <person name="Ihara K."/>
            <person name="Kamo N."/>
            <person name="Demura M."/>
        </authorList>
    </citation>
    <scope>NUCLEOTIDE SEQUENCE [LARGE SCALE GENOMIC DNA]</scope>
    <source>
        <strain evidence="5 6">MWH-Dar1</strain>
    </source>
</reference>
<evidence type="ECO:0000313" key="6">
    <source>
        <dbReference type="Proteomes" id="UP000243784"/>
    </source>
</evidence>